<reference evidence="2 3" key="1">
    <citation type="submission" date="2018-08" db="EMBL/GenBank/DDBJ databases">
        <title>A genome reference for cultivated species of the human gut microbiota.</title>
        <authorList>
            <person name="Zou Y."/>
            <person name="Xue W."/>
            <person name="Luo G."/>
        </authorList>
    </citation>
    <scope>NUCLEOTIDE SEQUENCE [LARGE SCALE GENOMIC DNA]</scope>
    <source>
        <strain evidence="2 3">TF05-18</strain>
    </source>
</reference>
<dbReference type="SUPFAM" id="SSF53448">
    <property type="entry name" value="Nucleotide-diphospho-sugar transferases"/>
    <property type="match status" value="1"/>
</dbReference>
<dbReference type="AlphaFoldDB" id="A0A3E4SXG4"/>
<dbReference type="GO" id="GO:0016758">
    <property type="term" value="F:hexosyltransferase activity"/>
    <property type="evidence" value="ECO:0007669"/>
    <property type="project" value="UniProtKB-ARBA"/>
</dbReference>
<gene>
    <name evidence="2" type="ORF">DXC44_17175</name>
</gene>
<accession>A0A3E4SXG4</accession>
<evidence type="ECO:0000313" key="3">
    <source>
        <dbReference type="Proteomes" id="UP000261278"/>
    </source>
</evidence>
<organism evidence="2 3">
    <name type="scientific">Phocaeicola vulgatus</name>
    <name type="common">Bacteroides vulgatus</name>
    <dbReference type="NCBI Taxonomy" id="821"/>
    <lineage>
        <taxon>Bacteria</taxon>
        <taxon>Pseudomonadati</taxon>
        <taxon>Bacteroidota</taxon>
        <taxon>Bacteroidia</taxon>
        <taxon>Bacteroidales</taxon>
        <taxon>Bacteroidaceae</taxon>
        <taxon>Phocaeicola</taxon>
    </lineage>
</organism>
<keyword evidence="2" id="KW-0808">Transferase</keyword>
<dbReference type="Proteomes" id="UP000261278">
    <property type="component" value="Unassembled WGS sequence"/>
</dbReference>
<comment type="caution">
    <text evidence="2">The sequence shown here is derived from an EMBL/GenBank/DDBJ whole genome shotgun (WGS) entry which is preliminary data.</text>
</comment>
<name>A0A3E4SXG4_PHOVU</name>
<evidence type="ECO:0000259" key="1">
    <source>
        <dbReference type="Pfam" id="PF00535"/>
    </source>
</evidence>
<dbReference type="PANTHER" id="PTHR22916">
    <property type="entry name" value="GLYCOSYLTRANSFERASE"/>
    <property type="match status" value="1"/>
</dbReference>
<dbReference type="InterPro" id="IPR029044">
    <property type="entry name" value="Nucleotide-diphossugar_trans"/>
</dbReference>
<evidence type="ECO:0000313" key="2">
    <source>
        <dbReference type="EMBL" id="RGL83128.1"/>
    </source>
</evidence>
<dbReference type="Gene3D" id="3.90.550.10">
    <property type="entry name" value="Spore Coat Polysaccharide Biosynthesis Protein SpsA, Chain A"/>
    <property type="match status" value="1"/>
</dbReference>
<dbReference type="EMBL" id="QSSN01000025">
    <property type="protein sequence ID" value="RGL83128.1"/>
    <property type="molecule type" value="Genomic_DNA"/>
</dbReference>
<sequence length="259" mass="30578">METDFGLVSIIMPSYNSSKYIAKTIDSIVSQFYTNWELLITDDCSTDNTCEIIKEYAAYDQRIKLFVMEKNKGAGVARNKSIEEAKGRYIAFCDSDDRWKPEKLEVQLRFMVENRVEICYSSYLKCNENDKVLGIVIAPSQISYKKMIRNDYIGFLTCIYDTHQIGKIYMPTLRKRQDWAWKILLMKKCPMAYGIKDALAYYRIREGSLSNKKKELIRYNVAVYKQILKYNTIRAWTTFLCIFLPHYLMKKYITKLVNR</sequence>
<dbReference type="PANTHER" id="PTHR22916:SF3">
    <property type="entry name" value="UDP-GLCNAC:BETAGAL BETA-1,3-N-ACETYLGLUCOSAMINYLTRANSFERASE-LIKE PROTEIN 1"/>
    <property type="match status" value="1"/>
</dbReference>
<feature type="domain" description="Glycosyltransferase 2-like" evidence="1">
    <location>
        <begin position="9"/>
        <end position="153"/>
    </location>
</feature>
<protein>
    <submittedName>
        <fullName evidence="2">Glycosyltransferase family 2 protein</fullName>
    </submittedName>
</protein>
<proteinExistence type="predicted"/>
<dbReference type="RefSeq" id="WP_117678472.1">
    <property type="nucleotide sequence ID" value="NZ_QSSN01000025.1"/>
</dbReference>
<dbReference type="InterPro" id="IPR001173">
    <property type="entry name" value="Glyco_trans_2-like"/>
</dbReference>
<dbReference type="Pfam" id="PF00535">
    <property type="entry name" value="Glycos_transf_2"/>
    <property type="match status" value="1"/>
</dbReference>